<dbReference type="PANTHER" id="PTHR30086:SF20">
    <property type="entry name" value="ARGININE EXPORTER PROTEIN ARGO-RELATED"/>
    <property type="match status" value="1"/>
</dbReference>
<keyword evidence="4 6" id="KW-1133">Transmembrane helix</keyword>
<dbReference type="Proteomes" id="UP000004208">
    <property type="component" value="Unassembled WGS sequence"/>
</dbReference>
<keyword evidence="2" id="KW-1003">Cell membrane</keyword>
<dbReference type="AlphaFoldDB" id="D7WC93"/>
<organism evidence="7 8">
    <name type="scientific">Corynebacterium genitalium ATCC 33030</name>
    <dbReference type="NCBI Taxonomy" id="585529"/>
    <lineage>
        <taxon>Bacteria</taxon>
        <taxon>Bacillati</taxon>
        <taxon>Actinomycetota</taxon>
        <taxon>Actinomycetes</taxon>
        <taxon>Mycobacteriales</taxon>
        <taxon>Corynebacteriaceae</taxon>
        <taxon>Corynebacterium</taxon>
    </lineage>
</organism>
<dbReference type="eggNOG" id="COG1280">
    <property type="taxonomic scope" value="Bacteria"/>
</dbReference>
<gene>
    <name evidence="7" type="ORF">HMPREF0291_11102</name>
</gene>
<accession>D7WC93</accession>
<feature type="transmembrane region" description="Helical" evidence="6">
    <location>
        <begin position="152"/>
        <end position="174"/>
    </location>
</feature>
<comment type="caution">
    <text evidence="7">The sequence shown here is derived from an EMBL/GenBank/DDBJ whole genome shotgun (WGS) entry which is preliminary data.</text>
</comment>
<proteinExistence type="predicted"/>
<keyword evidence="8" id="KW-1185">Reference proteome</keyword>
<dbReference type="PANTHER" id="PTHR30086">
    <property type="entry name" value="ARGININE EXPORTER PROTEIN ARGO"/>
    <property type="match status" value="1"/>
</dbReference>
<evidence type="ECO:0000256" key="2">
    <source>
        <dbReference type="ARBA" id="ARBA00022475"/>
    </source>
</evidence>
<comment type="subcellular location">
    <subcellularLocation>
        <location evidence="1">Cell membrane</location>
        <topology evidence="1">Multi-pass membrane protein</topology>
    </subcellularLocation>
</comment>
<evidence type="ECO:0000313" key="8">
    <source>
        <dbReference type="Proteomes" id="UP000004208"/>
    </source>
</evidence>
<keyword evidence="3 6" id="KW-0812">Transmembrane</keyword>
<feature type="transmembrane region" description="Helical" evidence="6">
    <location>
        <begin position="186"/>
        <end position="207"/>
    </location>
</feature>
<dbReference type="InterPro" id="IPR001123">
    <property type="entry name" value="LeuE-type"/>
</dbReference>
<feature type="transmembrane region" description="Helical" evidence="6">
    <location>
        <begin position="116"/>
        <end position="140"/>
    </location>
</feature>
<evidence type="ECO:0000256" key="5">
    <source>
        <dbReference type="ARBA" id="ARBA00023136"/>
    </source>
</evidence>
<dbReference type="OrthoDB" id="9784202at2"/>
<reference evidence="7" key="1">
    <citation type="submission" date="2010-06" db="EMBL/GenBank/DDBJ databases">
        <authorList>
            <person name="Muzny D."/>
            <person name="Qin X."/>
            <person name="Buhay C."/>
            <person name="Dugan-Rocha S."/>
            <person name="Ding Y."/>
            <person name="Chen G."/>
            <person name="Hawes A."/>
            <person name="Holder M."/>
            <person name="Jhangiani S."/>
            <person name="Johnson A."/>
            <person name="Khan Z."/>
            <person name="Li Z."/>
            <person name="Liu W."/>
            <person name="Liu X."/>
            <person name="Perez L."/>
            <person name="Shen H."/>
            <person name="Wang Q."/>
            <person name="Watt J."/>
            <person name="Xi L."/>
            <person name="Xin Y."/>
            <person name="Zhou J."/>
            <person name="Deng J."/>
            <person name="Jiang H."/>
            <person name="Liu Y."/>
            <person name="Qu J."/>
            <person name="Song X.-Z."/>
            <person name="Zhang L."/>
            <person name="Villasana D."/>
            <person name="Johnson A."/>
            <person name="Liu J."/>
            <person name="Liyanage D."/>
            <person name="Lorensuhewa L."/>
            <person name="Robinson T."/>
            <person name="Song A."/>
            <person name="Song B.-B."/>
            <person name="Dinh H."/>
            <person name="Thornton R."/>
            <person name="Coyle M."/>
            <person name="Francisco L."/>
            <person name="Jackson L."/>
            <person name="Javaid M."/>
            <person name="Korchina V."/>
            <person name="Kovar C."/>
            <person name="Mata R."/>
            <person name="Mathew T."/>
            <person name="Ngo R."/>
            <person name="Nguyen L."/>
            <person name="Nguyen N."/>
            <person name="Okwuonu G."/>
            <person name="Ongeri F."/>
            <person name="Pham C."/>
            <person name="Simmons D."/>
            <person name="Wilczek-Boney K."/>
            <person name="Hale W."/>
            <person name="Jakkamsetti A."/>
            <person name="Pham P."/>
            <person name="Ruth R."/>
            <person name="San Lucas F."/>
            <person name="Warren J."/>
            <person name="Zhang J."/>
            <person name="Zhao Z."/>
            <person name="Zhou C."/>
            <person name="Zhu D."/>
            <person name="Lee S."/>
            <person name="Bess C."/>
            <person name="Blankenburg K."/>
            <person name="Forbes L."/>
            <person name="Fu Q."/>
            <person name="Gubbala S."/>
            <person name="Hirani K."/>
            <person name="Jayaseelan J.C."/>
            <person name="Lara F."/>
            <person name="Munidasa M."/>
            <person name="Palculict T."/>
            <person name="Patil S."/>
            <person name="Pu L.-L."/>
            <person name="Saada N."/>
            <person name="Tang L."/>
            <person name="Weissenberger G."/>
            <person name="Zhu Y."/>
            <person name="Hemphill L."/>
            <person name="Shang Y."/>
            <person name="Youmans B."/>
            <person name="Ayvaz T."/>
            <person name="Ross M."/>
            <person name="Santibanez J."/>
            <person name="Aqrawi P."/>
            <person name="Gross S."/>
            <person name="Joshi V."/>
            <person name="Fowler G."/>
            <person name="Nazareth L."/>
            <person name="Reid J."/>
            <person name="Worley K."/>
            <person name="Petrosino J."/>
            <person name="Highlander S."/>
            <person name="Gibbs R."/>
        </authorList>
    </citation>
    <scope>NUCLEOTIDE SEQUENCE [LARGE SCALE GENOMIC DNA]</scope>
    <source>
        <strain evidence="7">ATCC 33030</strain>
    </source>
</reference>
<dbReference type="STRING" id="585529.HMPREF0291_11102"/>
<dbReference type="EMBL" id="ACLJ02000002">
    <property type="protein sequence ID" value="EFK54722.1"/>
    <property type="molecule type" value="Genomic_DNA"/>
</dbReference>
<keyword evidence="5 6" id="KW-0472">Membrane</keyword>
<feature type="transmembrane region" description="Helical" evidence="6">
    <location>
        <begin position="6"/>
        <end position="27"/>
    </location>
</feature>
<name>D7WC93_9CORY</name>
<dbReference type="Pfam" id="PF01810">
    <property type="entry name" value="LysE"/>
    <property type="match status" value="1"/>
</dbReference>
<dbReference type="GO" id="GO:0015171">
    <property type="term" value="F:amino acid transmembrane transporter activity"/>
    <property type="evidence" value="ECO:0007669"/>
    <property type="project" value="TreeGrafter"/>
</dbReference>
<feature type="transmembrane region" description="Helical" evidence="6">
    <location>
        <begin position="39"/>
        <end position="64"/>
    </location>
</feature>
<evidence type="ECO:0000256" key="6">
    <source>
        <dbReference type="SAM" id="Phobius"/>
    </source>
</evidence>
<dbReference type="GO" id="GO:0005886">
    <property type="term" value="C:plasma membrane"/>
    <property type="evidence" value="ECO:0007669"/>
    <property type="project" value="UniProtKB-SubCell"/>
</dbReference>
<feature type="transmembrane region" description="Helical" evidence="6">
    <location>
        <begin position="70"/>
        <end position="90"/>
    </location>
</feature>
<evidence type="ECO:0000256" key="4">
    <source>
        <dbReference type="ARBA" id="ARBA00022989"/>
    </source>
</evidence>
<evidence type="ECO:0000256" key="1">
    <source>
        <dbReference type="ARBA" id="ARBA00004651"/>
    </source>
</evidence>
<dbReference type="HOGENOM" id="CLU_079569_0_1_11"/>
<evidence type="ECO:0000313" key="7">
    <source>
        <dbReference type="EMBL" id="EFK54722.1"/>
    </source>
</evidence>
<sequence>MNPADFAVLFLLNLAGVITPGPDVVLITRLATRSRKHAAAASLGISLGALMWITLTVLGAAAVLTAFPRVLVLLQVIGGAWIVFMGVAMVRQGMRDRGQPPADLQDAVDRLGSVRAAFFTGLATNLSNPKIVLFLAALIAPLLPPSPSLGTALLVIVALWLPALLIFLLISVVVSTKRVRRKLLGAGPSIDIGAGAFFIAAGSGLVIRGVTG</sequence>
<protein>
    <submittedName>
        <fullName evidence="7">Translocator protein, LysE family</fullName>
    </submittedName>
</protein>
<evidence type="ECO:0000256" key="3">
    <source>
        <dbReference type="ARBA" id="ARBA00022692"/>
    </source>
</evidence>
<dbReference type="RefSeq" id="WP_005289229.1">
    <property type="nucleotide sequence ID" value="NZ_CM000961.1"/>
</dbReference>